<name>A0A5C6VF75_9BURK</name>
<protein>
    <submittedName>
        <fullName evidence="5">Filamentous hemagglutinin N-terminal domain-containing protein</fullName>
    </submittedName>
    <submittedName>
        <fullName evidence="4">Hemagglutinin repeat-containing protein</fullName>
    </submittedName>
</protein>
<evidence type="ECO:0000313" key="7">
    <source>
        <dbReference type="Proteomes" id="UP001481677"/>
    </source>
</evidence>
<proteinExistence type="predicted"/>
<reference evidence="4 7" key="3">
    <citation type="submission" date="2024-01" db="EMBL/GenBank/DDBJ databases">
        <title>The diversity of rhizobia nodulating Mimosa spp. in eleven states of Brazil covering several biomes is determined by host plant, location, and edaphic factors.</title>
        <authorList>
            <person name="Rouws L."/>
            <person name="Barauna A."/>
            <person name="Beukes C."/>
            <person name="De Faria S.M."/>
            <person name="Gross E."/>
            <person name="Dos Reis Junior F.B."/>
            <person name="Simon M."/>
            <person name="Maluk M."/>
            <person name="Odee D.W."/>
            <person name="Kenicer G."/>
            <person name="Young J.P.W."/>
            <person name="Reis V.M."/>
            <person name="Zilli J."/>
            <person name="James E.K."/>
        </authorList>
    </citation>
    <scope>NUCLEOTIDE SEQUENCE [LARGE SCALE GENOMIC DNA]</scope>
    <source>
        <strain evidence="4 7">JPY530</strain>
    </source>
</reference>
<dbReference type="Proteomes" id="UP000321776">
    <property type="component" value="Unassembled WGS sequence"/>
</dbReference>
<dbReference type="Proteomes" id="UP001481677">
    <property type="component" value="Unassembled WGS sequence"/>
</dbReference>
<dbReference type="RefSeq" id="WP_147235863.1">
    <property type="nucleotide sequence ID" value="NZ_JAZHFZ010000015.1"/>
</dbReference>
<keyword evidence="2" id="KW-0812">Transmembrane</keyword>
<feature type="compositionally biased region" description="Polar residues" evidence="1">
    <location>
        <begin position="2065"/>
        <end position="2082"/>
    </location>
</feature>
<reference evidence="5 6" key="1">
    <citation type="journal article" date="2018" name="Int. J. Syst. Evol. Microbiol.">
        <title>Paraburkholderia azotifigens sp. nov., a nitrogen-fixing bacterium isolated from paddy soil.</title>
        <authorList>
            <person name="Choi G.M."/>
            <person name="Im W.T."/>
        </authorList>
    </citation>
    <scope>NUCLEOTIDE SEQUENCE [LARGE SCALE GENOMIC DNA]</scope>
    <source>
        <strain evidence="5 6">NF 2-5-3</strain>
    </source>
</reference>
<dbReference type="Pfam" id="PF05860">
    <property type="entry name" value="TPS"/>
    <property type="match status" value="1"/>
</dbReference>
<organism evidence="5 6">
    <name type="scientific">Paraburkholderia azotifigens</name>
    <dbReference type="NCBI Taxonomy" id="2057004"/>
    <lineage>
        <taxon>Bacteria</taxon>
        <taxon>Pseudomonadati</taxon>
        <taxon>Pseudomonadota</taxon>
        <taxon>Betaproteobacteria</taxon>
        <taxon>Burkholderiales</taxon>
        <taxon>Burkholderiaceae</taxon>
        <taxon>Paraburkholderia</taxon>
    </lineage>
</organism>
<dbReference type="InterPro" id="IPR010069">
    <property type="entry name" value="CdiA_FHA1_rpt"/>
</dbReference>
<dbReference type="SMART" id="SM00912">
    <property type="entry name" value="Haemagg_act"/>
    <property type="match status" value="1"/>
</dbReference>
<dbReference type="Gene3D" id="2.160.20.10">
    <property type="entry name" value="Single-stranded right-handed beta-helix, Pectin lyase-like"/>
    <property type="match status" value="1"/>
</dbReference>
<dbReference type="InterPro" id="IPR025157">
    <property type="entry name" value="Hemagglutinin_rpt"/>
</dbReference>
<evidence type="ECO:0000256" key="2">
    <source>
        <dbReference type="SAM" id="Phobius"/>
    </source>
</evidence>
<evidence type="ECO:0000256" key="1">
    <source>
        <dbReference type="SAM" id="MobiDB-lite"/>
    </source>
</evidence>
<dbReference type="GO" id="GO:0003824">
    <property type="term" value="F:catalytic activity"/>
    <property type="evidence" value="ECO:0007669"/>
    <property type="project" value="UniProtKB-ARBA"/>
</dbReference>
<keyword evidence="7" id="KW-1185">Reference proteome</keyword>
<feature type="domain" description="Filamentous haemagglutinin FhaB/tRNA nuclease CdiA-like TPS" evidence="3">
    <location>
        <begin position="82"/>
        <end position="203"/>
    </location>
</feature>
<keyword evidence="2" id="KW-1133">Transmembrane helix</keyword>
<gene>
    <name evidence="5" type="ORF">FRZ40_24475</name>
    <name evidence="4" type="ORF">V4C56_22030</name>
</gene>
<dbReference type="SUPFAM" id="SSF51126">
    <property type="entry name" value="Pectin lyase-like"/>
    <property type="match status" value="1"/>
</dbReference>
<dbReference type="EMBL" id="VOQS01000003">
    <property type="protein sequence ID" value="TXC83549.1"/>
    <property type="molecule type" value="Genomic_DNA"/>
</dbReference>
<evidence type="ECO:0000259" key="3">
    <source>
        <dbReference type="SMART" id="SM00912"/>
    </source>
</evidence>
<evidence type="ECO:0000313" key="5">
    <source>
        <dbReference type="EMBL" id="TXC83549.1"/>
    </source>
</evidence>
<dbReference type="InterPro" id="IPR012334">
    <property type="entry name" value="Pectin_lyas_fold"/>
</dbReference>
<feature type="region of interest" description="Disordered" evidence="1">
    <location>
        <begin position="2061"/>
        <end position="2082"/>
    </location>
</feature>
<dbReference type="InterPro" id="IPR008638">
    <property type="entry name" value="FhaB/CdiA-like_TPS"/>
</dbReference>
<dbReference type="NCBIfam" id="TIGR01901">
    <property type="entry name" value="adhes_NPXG"/>
    <property type="match status" value="1"/>
</dbReference>
<keyword evidence="2" id="KW-0472">Membrane</keyword>
<dbReference type="EMBL" id="JAZHGA010000015">
    <property type="protein sequence ID" value="MEM5342293.1"/>
    <property type="molecule type" value="Genomic_DNA"/>
</dbReference>
<feature type="transmembrane region" description="Helical" evidence="2">
    <location>
        <begin position="52"/>
        <end position="69"/>
    </location>
</feature>
<dbReference type="Pfam" id="PF13018">
    <property type="entry name" value="ESPR"/>
    <property type="match status" value="1"/>
</dbReference>
<dbReference type="Pfam" id="PF05594">
    <property type="entry name" value="Fil_haemagg"/>
    <property type="match status" value="10"/>
</dbReference>
<accession>A0A5C6VF75</accession>
<evidence type="ECO:0000313" key="6">
    <source>
        <dbReference type="Proteomes" id="UP000321776"/>
    </source>
</evidence>
<evidence type="ECO:0000313" key="4">
    <source>
        <dbReference type="EMBL" id="MEM5342293.1"/>
    </source>
</evidence>
<dbReference type="InterPro" id="IPR008619">
    <property type="entry name" value="Filamentous_hemagglutn_rpt"/>
</dbReference>
<dbReference type="NCBIfam" id="TIGR01731">
    <property type="entry name" value="fil_hemag_20aa"/>
    <property type="match status" value="22"/>
</dbReference>
<comment type="caution">
    <text evidence="5">The sequence shown here is derived from an EMBL/GenBank/DDBJ whole genome shotgun (WGS) entry which is preliminary data.</text>
</comment>
<dbReference type="InterPro" id="IPR011050">
    <property type="entry name" value="Pectin_lyase_fold/virulence"/>
</dbReference>
<sequence>MNQKNYRLVFSRLHGMLVAVEESATGSARPAGETRATRCASRNVIRSTLRSFVALLLAVAPVLAFPQIVPGGAHAPGVINTQNGITQVNINRPSGAGVSMNTYNQFDVQKSGAILNNANRIANTQQAGYINGNPNFGPNDAARIIVNQVNSNNASQINGYVEVAGPRAEVVIANGSGISVNGGGFINTSRAILTTGTPNFAADGSLAGFNVMGGNITVTGAGFNASDADQVDLLARAVQANAAIYAKNLNVITGANAVDHDTLNATPIAGSSPAPGVSIDVSDLGGMYANRIVLVGTENGVGVSNKGVLAAQAGDLILTTQGKLVLAGQTNASGNISVSARDGIDNSGTTYAQQSVNANTSGALNNSGVLAAQQNTTVSAGSVTSTGTLGAGVNGDGTIANSGDLSVSSTGAVTATGRNAAGGDATIQGASINLAGSSTSAKGAMTLAANSGDLNLSGATATAGTTLDAAATGTLTNDNGALSSGGAQTITAGALSNRNGQIVSGATLTANVAGAVSNQGGAMQAAGAHTLHAGSLDNSSGHIASLNTDGLSLTTTGLLDNGAGGTIGGNGNVTMQAGQIASAGSITAVQTLIASAVQSMFNRGTFAANGNVTLAAGTTLTNTGTIAAGHLATLTAATFDNSSGTTNADQIALHATNLVNHGGSIAQTGTGTTTLDVTGTLDNASGTLQTNATDLTLSPAALVNDQGTIASAGTGTLSVNTGSLSNNAGTIATNGALAVHAGGTSNRGGTLAGQSSATLTVASLDNSAGGYVGARTVSVADAGALNNAGGTIQANNTLGVSAQSLANDAGTIANGGTGATTVAATGALTNTGNGMIGGDGDVSVSGGSIGNSGGTVVARGAASVQSGSTLANRAGMIQSNGNVAVSAQGAIDNTGGQIEADGAAATLAVTGTSLDNTNGRIANTGAGATAINASAITNSNAGGAAGAGTIGGNGDVTVNAQTLSNTNGAQVLSGHDLTLIVAQLADNTNASLSGAHNVTLNGPNAAVINAGGSIHGNGVVTLNTASLDNTNGRVGNDQGSGGNVAISTGALVNQRGAIGSDQNLTVTTDTLTGNGKIIAGNDGTVTIASDYTLANANQIQANHNLSFTTAGTFTNQGTLGAVNALTVNAANVDNRAGADLNSSNTTVNAQNAITNEGRIEGDAVTTHSTSLTNTATIVGNTVTLNAGSIANTGAAAVIAAASAVNLYGMDISNTGGATIFSLGDINIAADGTRDANGLLVNRANSVTNDQSTIEAQGNIEVATQTLANTRPAPTVETAATGVETVHQTRRDKYMACATTNGDKGYCTQQMWDNGYRSPLNATYSSADVVSTSTGPNATDRAMVVNVNGSPQTIYYNSMTANGDGTVTVSYWDDYNPNVNYDPATEYASRNDAHHGYQRVEIARDTATTTQQDQVTGTSAQQAQLVAGGNMTLANVGTVNNAYSAIAAGGSIQIGSPAQAGAQNGTLDSGSNGTYGGTAVNNTGQTLYQYQRQDIVSTYAWNEDITRDVGQVVEPSIMLSPVAIGGTGGTIIANNAVQINAANVNNTNVAAANSATGATGGTLGANGAVGGMTGGSTQTVNLATGQTQTINAPQSVAGATGALNITLPKSGLYTFNTAPGASYLIATDSRLTRYTNFISSDYMLGQLGLDPSKVEKRLGDGLYEEQMVRNQITQLTGRVYLQGYTNNEDEYRALMTNGVNVVKEFSLEPGMALTAAQMDALTSDIVWLVNQTVTLPDGSTQQVLAPVVYLAHAHANDLQPTGALIAADDVEIHATGSAVSSGVIKGGLQTVISATDIVNRGGAIGSSSANGTTVISATNDVVNASGQITGNRVAVLAGHDIVNTTLVDTVGLSSTVSNSRVNQTLIGAQGTIASTGDMVIAAGNDLNVHGALINAGGNAQITAGHDVNIDTVEAQTSQSVTKNANHHWESGATANETSAISAGGSLAMQSGNDMTFRGATVSAGGDMAAVAGGNLTATSVTNTESNNNVATDDRTRKEVDRSYDEQAVGTAFKAGGNGMLAAVSTDATKGNVTLTGSSLSTDTGAANIAATGNVTINDAREERDSYTATQSKRGSIVHGSTTDEMSASQANIGVGSTISGDTVDIRSGRDLTVQGSNVVGTNDVKLAATGNVNITTSQDAQSTQSDSQKREYGFLSGLNPLNQLDGGLQGYSIGSRKTTDAQQATQVTNNASTVGSLNGNLGVTSGDDLHVTGSTLHAGNDLNLAGKTVTVDAAQNLSTRNEQQSFSQTGITAGLSSPVIAAVQTANQMRRDVKQTRGDARLDALSAATTGLAGKNAYDAVASDPGHLGGVGVNVSLGSSHSHSNTSASSTTAAGSTISAGHNVNIVAAGAGANSNINVTGSDVTAGNNATLNAQGSINLQAAQNLDSMRSENSGSNASIGVTIGVGQQNGISFQAGVSGTKGHGNGDDATWTNTHVNAGNVLTLQSGGDTNLAGAVADGQQVVANVGGNLNVESLQDTSHYDSKQASGGVSVSVCVPPICAGSSSVSANFNQEKLNSNYASVTGQSGIKAGDGGFQINVKGNTDLKGGVIASSDAAVDNGLNSLTTATLTHSDIENRASYSGSSVGISGGYGGDIGKTQRGTATNVNPVPGTTLPGAGGVTMAPPVVMGASGDASSMTKSAISGGAIRITDGNRQQQLTGQTADEAVASISRDTTGTQATIARIFDKDKIEAGFDITSQFINQAGTFVNNRAKEADAAKAAANDPKLSAEQRAAAQQQADQLNAEWGPGGSYRQVLTALTVAAGGNVTGSMGQFAQSATVAYLQELGANQVKQIADSMDSDTARAALHAIVGCAGAAASSQSCGSGAMGAAASSVLGTLLGPTANMSAADREARENLVTSIVAGIATAGGVNAATATGAGQMEVENNQLAPPMASPPAWLAGFRLPGFRGETAGKGDGVIADPATELDRTIKAGTPMTTPSGSKVIDDIFKMPPVVNVAKGLIDYVITSVSGAGSGYGRGNATLNSGNKDGIVDSPVYNPNGANRAAANSSNWSDASLDQAVKDIAGPNPQVKYTQSGKTVYTNPVTGDSVVYDNAGNYFRVESASGPYLDKSGNQIPNNVLLIKPDKTTQTGVSSDIRNGLTHFNNIDPIKK</sequence>
<reference evidence="5" key="2">
    <citation type="submission" date="2019-08" db="EMBL/GenBank/DDBJ databases">
        <authorList>
            <person name="Im W.-T."/>
        </authorList>
    </citation>
    <scope>NUCLEOTIDE SEQUENCE</scope>
    <source>
        <strain evidence="5">NF 2-5-3</strain>
    </source>
</reference>
<dbReference type="InterPro" id="IPR024973">
    <property type="entry name" value="ESPR"/>
</dbReference>
<dbReference type="Pfam" id="PF13332">
    <property type="entry name" value="Fil_haemagg_2"/>
    <property type="match status" value="4"/>
</dbReference>